<dbReference type="AlphaFoldDB" id="A0A917BRL2"/>
<keyword evidence="1" id="KW-0812">Transmembrane</keyword>
<dbReference type="EMBL" id="BMHV01000002">
    <property type="protein sequence ID" value="GGF54133.1"/>
    <property type="molecule type" value="Genomic_DNA"/>
</dbReference>
<gene>
    <name evidence="3" type="ORF">GCM10011332_04420</name>
</gene>
<evidence type="ECO:0000259" key="2">
    <source>
        <dbReference type="Pfam" id="PF13472"/>
    </source>
</evidence>
<sequence length="215" mass="23388">MKQGLFSIKTVLIRFVLIFGLVNMVSVHAWADDFKILALGDSLTAGYGLDQNQGFTVQLQQSLNHNFPDRDIKVMNGGVSGDTTKGGLARLNWALVDNPDMVIVELGANDGLRGLDPKLTEKNLDGILQNLKDRGMKVLLTGMLAPPNLGGDYGQEFNAIYPRLAKKHGVALYPFFLEGVAGIADLNQEDGIHPNADGVAIIVERLLPHIKKVMN</sequence>
<dbReference type="GO" id="GO:0004622">
    <property type="term" value="F:phosphatidylcholine lysophospholipase activity"/>
    <property type="evidence" value="ECO:0007669"/>
    <property type="project" value="TreeGrafter"/>
</dbReference>
<dbReference type="Proteomes" id="UP000632498">
    <property type="component" value="Unassembled WGS sequence"/>
</dbReference>
<reference evidence="3" key="1">
    <citation type="journal article" date="2014" name="Int. J. Syst. Evol. Microbiol.">
        <title>Complete genome sequence of Corynebacterium casei LMG S-19264T (=DSM 44701T), isolated from a smear-ripened cheese.</title>
        <authorList>
            <consortium name="US DOE Joint Genome Institute (JGI-PGF)"/>
            <person name="Walter F."/>
            <person name="Albersmeier A."/>
            <person name="Kalinowski J."/>
            <person name="Ruckert C."/>
        </authorList>
    </citation>
    <scope>NUCLEOTIDE SEQUENCE</scope>
    <source>
        <strain evidence="3">CGMCC 1.15254</strain>
    </source>
</reference>
<dbReference type="PANTHER" id="PTHR30383:SF24">
    <property type="entry name" value="THIOESTERASE 1_PROTEASE 1_LYSOPHOSPHOLIPASE L1"/>
    <property type="match status" value="1"/>
</dbReference>
<organism evidence="3 4">
    <name type="scientific">Terasakiella brassicae</name>
    <dbReference type="NCBI Taxonomy" id="1634917"/>
    <lineage>
        <taxon>Bacteria</taxon>
        <taxon>Pseudomonadati</taxon>
        <taxon>Pseudomonadota</taxon>
        <taxon>Alphaproteobacteria</taxon>
        <taxon>Rhodospirillales</taxon>
        <taxon>Terasakiellaceae</taxon>
        <taxon>Terasakiella</taxon>
    </lineage>
</organism>
<dbReference type="InterPro" id="IPR051532">
    <property type="entry name" value="Ester_Hydrolysis_Enzymes"/>
</dbReference>
<feature type="domain" description="SGNH hydrolase-type esterase" evidence="2">
    <location>
        <begin position="38"/>
        <end position="200"/>
    </location>
</feature>
<name>A0A917BRL2_9PROT</name>
<comment type="caution">
    <text evidence="3">The sequence shown here is derived from an EMBL/GenBank/DDBJ whole genome shotgun (WGS) entry which is preliminary data.</text>
</comment>
<dbReference type="Gene3D" id="3.40.50.1110">
    <property type="entry name" value="SGNH hydrolase"/>
    <property type="match status" value="1"/>
</dbReference>
<proteinExistence type="predicted"/>
<dbReference type="PANTHER" id="PTHR30383">
    <property type="entry name" value="THIOESTERASE 1/PROTEASE 1/LYSOPHOSPHOLIPASE L1"/>
    <property type="match status" value="1"/>
</dbReference>
<dbReference type="Pfam" id="PF13472">
    <property type="entry name" value="Lipase_GDSL_2"/>
    <property type="match status" value="1"/>
</dbReference>
<keyword evidence="1" id="KW-0472">Membrane</keyword>
<reference evidence="3" key="2">
    <citation type="submission" date="2020-09" db="EMBL/GenBank/DDBJ databases">
        <authorList>
            <person name="Sun Q."/>
            <person name="Zhou Y."/>
        </authorList>
    </citation>
    <scope>NUCLEOTIDE SEQUENCE</scope>
    <source>
        <strain evidence="3">CGMCC 1.15254</strain>
    </source>
</reference>
<protein>
    <submittedName>
        <fullName evidence="3">Arylesterase</fullName>
    </submittedName>
</protein>
<dbReference type="InterPro" id="IPR036514">
    <property type="entry name" value="SGNH_hydro_sf"/>
</dbReference>
<evidence type="ECO:0000313" key="4">
    <source>
        <dbReference type="Proteomes" id="UP000632498"/>
    </source>
</evidence>
<keyword evidence="1" id="KW-1133">Transmembrane helix</keyword>
<dbReference type="CDD" id="cd01822">
    <property type="entry name" value="Lysophospholipase_L1_like"/>
    <property type="match status" value="1"/>
</dbReference>
<dbReference type="RefSeq" id="WP_188660887.1">
    <property type="nucleotide sequence ID" value="NZ_BMHV01000002.1"/>
</dbReference>
<accession>A0A917BRL2</accession>
<dbReference type="SUPFAM" id="SSF52266">
    <property type="entry name" value="SGNH hydrolase"/>
    <property type="match status" value="1"/>
</dbReference>
<evidence type="ECO:0000256" key="1">
    <source>
        <dbReference type="SAM" id="Phobius"/>
    </source>
</evidence>
<feature type="transmembrane region" description="Helical" evidence="1">
    <location>
        <begin position="12"/>
        <end position="31"/>
    </location>
</feature>
<dbReference type="InterPro" id="IPR013830">
    <property type="entry name" value="SGNH_hydro"/>
</dbReference>
<evidence type="ECO:0000313" key="3">
    <source>
        <dbReference type="EMBL" id="GGF54133.1"/>
    </source>
</evidence>
<keyword evidence="4" id="KW-1185">Reference proteome</keyword>